<dbReference type="Proteomes" id="UP000887013">
    <property type="component" value="Unassembled WGS sequence"/>
</dbReference>
<evidence type="ECO:0000313" key="2">
    <source>
        <dbReference type="Proteomes" id="UP000887013"/>
    </source>
</evidence>
<comment type="caution">
    <text evidence="1">The sequence shown here is derived from an EMBL/GenBank/DDBJ whole genome shotgun (WGS) entry which is preliminary data.</text>
</comment>
<evidence type="ECO:0000313" key="1">
    <source>
        <dbReference type="EMBL" id="GFS89071.1"/>
    </source>
</evidence>
<sequence length="75" mass="8286">MKRESAGLIAGVGRCRGTGFHSEVGQCAQRSRSVRYEQTTCPRSLPLEIEGGRRLFAFDPSLVPGVNRYETKCVL</sequence>
<accession>A0A8X6TB22</accession>
<keyword evidence="2" id="KW-1185">Reference proteome</keyword>
<reference evidence="1" key="1">
    <citation type="submission" date="2020-08" db="EMBL/GenBank/DDBJ databases">
        <title>Multicomponent nature underlies the extraordinary mechanical properties of spider dragline silk.</title>
        <authorList>
            <person name="Kono N."/>
            <person name="Nakamura H."/>
            <person name="Mori M."/>
            <person name="Yoshida Y."/>
            <person name="Ohtoshi R."/>
            <person name="Malay A.D."/>
            <person name="Moran D.A.P."/>
            <person name="Tomita M."/>
            <person name="Numata K."/>
            <person name="Arakawa K."/>
        </authorList>
    </citation>
    <scope>NUCLEOTIDE SEQUENCE</scope>
</reference>
<proteinExistence type="predicted"/>
<organism evidence="1 2">
    <name type="scientific">Nephila pilipes</name>
    <name type="common">Giant wood spider</name>
    <name type="synonym">Nephila maculata</name>
    <dbReference type="NCBI Taxonomy" id="299642"/>
    <lineage>
        <taxon>Eukaryota</taxon>
        <taxon>Metazoa</taxon>
        <taxon>Ecdysozoa</taxon>
        <taxon>Arthropoda</taxon>
        <taxon>Chelicerata</taxon>
        <taxon>Arachnida</taxon>
        <taxon>Araneae</taxon>
        <taxon>Araneomorphae</taxon>
        <taxon>Entelegynae</taxon>
        <taxon>Araneoidea</taxon>
        <taxon>Nephilidae</taxon>
        <taxon>Nephila</taxon>
    </lineage>
</organism>
<dbReference type="AlphaFoldDB" id="A0A8X6TB22"/>
<protein>
    <submittedName>
        <fullName evidence="1">Uncharacterized protein</fullName>
    </submittedName>
</protein>
<dbReference type="EMBL" id="BMAW01004455">
    <property type="protein sequence ID" value="GFS89071.1"/>
    <property type="molecule type" value="Genomic_DNA"/>
</dbReference>
<name>A0A8X6TB22_NEPPI</name>
<gene>
    <name evidence="1" type="ORF">NPIL_473661</name>
</gene>